<keyword evidence="1 2" id="KW-0560">Oxidoreductase</keyword>
<dbReference type="FunFam" id="3.40.50.720:FF:000085">
    <property type="entry name" value="Dihydroflavonol reductase"/>
    <property type="match status" value="1"/>
</dbReference>
<keyword evidence="6" id="KW-1185">Reference proteome</keyword>
<dbReference type="PANTHER" id="PTHR10366:SF852">
    <property type="entry name" value="CINNAMOYL-COA REDUCTASE CAD2"/>
    <property type="match status" value="1"/>
</dbReference>
<protein>
    <submittedName>
        <fullName evidence="5">Aste57867_12893 protein</fullName>
    </submittedName>
</protein>
<evidence type="ECO:0000313" key="5">
    <source>
        <dbReference type="EMBL" id="VFT89740.1"/>
    </source>
</evidence>
<dbReference type="Pfam" id="PF01073">
    <property type="entry name" value="3Beta_HSD"/>
    <property type="match status" value="1"/>
</dbReference>
<dbReference type="GO" id="GO:0016616">
    <property type="term" value="F:oxidoreductase activity, acting on the CH-OH group of donors, NAD or NADP as acceptor"/>
    <property type="evidence" value="ECO:0007669"/>
    <property type="project" value="InterPro"/>
</dbReference>
<name>A0A485KWT1_9STRA</name>
<dbReference type="Proteomes" id="UP000332933">
    <property type="component" value="Unassembled WGS sequence"/>
</dbReference>
<dbReference type="EMBL" id="CAADRA010005429">
    <property type="protein sequence ID" value="VFT89740.1"/>
    <property type="molecule type" value="Genomic_DNA"/>
</dbReference>
<proteinExistence type="inferred from homology"/>
<dbReference type="InterPro" id="IPR036291">
    <property type="entry name" value="NAD(P)-bd_dom_sf"/>
</dbReference>
<feature type="domain" description="3-beta hydroxysteroid dehydrogenase/isomerase" evidence="3">
    <location>
        <begin position="48"/>
        <end position="282"/>
    </location>
</feature>
<reference evidence="4" key="2">
    <citation type="submission" date="2019-06" db="EMBL/GenBank/DDBJ databases">
        <title>Genomics analysis of Aphanomyces spp. identifies a new class of oomycete effector associated with host adaptation.</title>
        <authorList>
            <person name="Gaulin E."/>
        </authorList>
    </citation>
    <scope>NUCLEOTIDE SEQUENCE</scope>
    <source>
        <strain evidence="4">CBS 578.67</strain>
    </source>
</reference>
<reference evidence="5 6" key="1">
    <citation type="submission" date="2019-03" db="EMBL/GenBank/DDBJ databases">
        <authorList>
            <person name="Gaulin E."/>
            <person name="Dumas B."/>
        </authorList>
    </citation>
    <scope>NUCLEOTIDE SEQUENCE [LARGE SCALE GENOMIC DNA]</scope>
    <source>
        <strain evidence="5">CBS 568.67</strain>
    </source>
</reference>
<organism evidence="5 6">
    <name type="scientific">Aphanomyces stellatus</name>
    <dbReference type="NCBI Taxonomy" id="120398"/>
    <lineage>
        <taxon>Eukaryota</taxon>
        <taxon>Sar</taxon>
        <taxon>Stramenopiles</taxon>
        <taxon>Oomycota</taxon>
        <taxon>Saprolegniomycetes</taxon>
        <taxon>Saprolegniales</taxon>
        <taxon>Verrucalvaceae</taxon>
        <taxon>Aphanomyces</taxon>
    </lineage>
</organism>
<gene>
    <name evidence="5" type="primary">Aste57867_12893</name>
    <name evidence="4" type="ORF">As57867_012845</name>
    <name evidence="5" type="ORF">ASTE57867_12893</name>
</gene>
<comment type="similarity">
    <text evidence="2">Belongs to the 3-beta-HSD family.</text>
</comment>
<evidence type="ECO:0000256" key="2">
    <source>
        <dbReference type="RuleBase" id="RU004475"/>
    </source>
</evidence>
<dbReference type="Gene3D" id="3.40.50.720">
    <property type="entry name" value="NAD(P)-binding Rossmann-like Domain"/>
    <property type="match status" value="1"/>
</dbReference>
<dbReference type="SUPFAM" id="SSF51735">
    <property type="entry name" value="NAD(P)-binding Rossmann-fold domains"/>
    <property type="match status" value="1"/>
</dbReference>
<dbReference type="InterPro" id="IPR002225">
    <property type="entry name" value="3Beta_OHSteriod_DH/Estase"/>
</dbReference>
<evidence type="ECO:0000313" key="6">
    <source>
        <dbReference type="Proteomes" id="UP000332933"/>
    </source>
</evidence>
<dbReference type="GO" id="GO:0006694">
    <property type="term" value="P:steroid biosynthetic process"/>
    <property type="evidence" value="ECO:0007669"/>
    <property type="project" value="InterPro"/>
</dbReference>
<dbReference type="OrthoDB" id="2735536at2759"/>
<dbReference type="InterPro" id="IPR050425">
    <property type="entry name" value="NAD(P)_dehydrat-like"/>
</dbReference>
<dbReference type="AlphaFoldDB" id="A0A485KWT1"/>
<evidence type="ECO:0000313" key="4">
    <source>
        <dbReference type="EMBL" id="KAF0696334.1"/>
    </source>
</evidence>
<dbReference type="PANTHER" id="PTHR10366">
    <property type="entry name" value="NAD DEPENDENT EPIMERASE/DEHYDRATASE"/>
    <property type="match status" value="1"/>
</dbReference>
<evidence type="ECO:0000259" key="3">
    <source>
        <dbReference type="Pfam" id="PF01073"/>
    </source>
</evidence>
<dbReference type="CDD" id="cd08958">
    <property type="entry name" value="FR_SDR_e"/>
    <property type="match status" value="1"/>
</dbReference>
<sequence length="372" mass="40391">MQRELLIRIRRKPIIESIKPDTCIRQLRLAVIIPAKDAAMAASKVVCVTGGSGFIGSHVVKTLLERGYTVHTTVRDIANVKKLAHLKALPGATDRLKFFEADLVRDGSFDEAMQGCSAVMHTASPFFTSNTTRENMVDPAVQGTLTVLKACTHIPSVRRVVLTSSMAAVSVNLGALPRSHVYTESDWSNEEVMEKHDIWYPLSKTVAERKAHEFMKTLAAPPSFDLVVLNPTWVFGPMLQPTLNESSDQIARYLSGALKAIPNSFKCGVDVRDVAEAHVKAFETSAASGRYILIGWQASESAIAARVRALYSSAAVPTAVEDNGKTPQPMVFDGRRAVEDLGLAYIQMPASVESTCASLVEHGLVQVDAAKS</sequence>
<dbReference type="EMBL" id="VJMH01005408">
    <property type="protein sequence ID" value="KAF0696334.1"/>
    <property type="molecule type" value="Genomic_DNA"/>
</dbReference>
<evidence type="ECO:0000256" key="1">
    <source>
        <dbReference type="ARBA" id="ARBA00023002"/>
    </source>
</evidence>
<accession>A0A485KWT1</accession>